<dbReference type="InterPro" id="IPR050951">
    <property type="entry name" value="Retrovirus_Pol_polyprotein"/>
</dbReference>
<dbReference type="Pfam" id="PF17919">
    <property type="entry name" value="RT_RNaseH_2"/>
    <property type="match status" value="1"/>
</dbReference>
<dbReference type="EMBL" id="JARBHB010000004">
    <property type="protein sequence ID" value="KAJ8885043.1"/>
    <property type="molecule type" value="Genomic_DNA"/>
</dbReference>
<protein>
    <recommendedName>
        <fullName evidence="1">Reverse transcriptase/retrotransposon-derived protein RNase H-like domain-containing protein</fullName>
    </recommendedName>
</protein>
<evidence type="ECO:0000313" key="2">
    <source>
        <dbReference type="EMBL" id="KAJ8885043.1"/>
    </source>
</evidence>
<gene>
    <name evidence="2" type="ORF">PR048_011239</name>
</gene>
<evidence type="ECO:0000313" key="3">
    <source>
        <dbReference type="Proteomes" id="UP001159363"/>
    </source>
</evidence>
<sequence length="429" mass="48702">MNFIDPDTRANTQRIACVWRDVRRGLPRYGMRTSHFIGYLLGFIVRRWYPDEQFSVSLKNLSSSCEFCELKDSIIKSIFICGLLPQHDNIRQVLLQEDLYTLEKALEVAKTLNQTEKNAELFEKGQHDYQMLVLRSSGPMYTGHQADLGTGRRDDRHAALQCLSTITNIMRYGLSNHCIAKYEDLFSGIGSLPSQVNLTLDPGKEPLIEPQRKGIGWIRLIEVVSKIAIWWASSIIVIEKPSGKLRICLDPLYLNKAIIRPRFPMPDFEDVKSKLIKAKFFTCLDATSTFWAMPLDHESFLACTFNTPFCYYRWCKLPMGINSASDIYQCEMAKPPSSASSVSELQRIMGVVNYVGPFIKNLSANTSNLRKLLQKMYLLTYFNPDEPTTLSVDASKDALGAVLLQNNKPIAYASTTLTPAQCNYSQIQK</sequence>
<dbReference type="InterPro" id="IPR043502">
    <property type="entry name" value="DNA/RNA_pol_sf"/>
</dbReference>
<dbReference type="PANTHER" id="PTHR37984">
    <property type="entry name" value="PROTEIN CBG26694"/>
    <property type="match status" value="1"/>
</dbReference>
<dbReference type="SUPFAM" id="SSF56672">
    <property type="entry name" value="DNA/RNA polymerases"/>
    <property type="match status" value="1"/>
</dbReference>
<dbReference type="Gene3D" id="3.30.70.270">
    <property type="match status" value="1"/>
</dbReference>
<accession>A0ABQ9HL05</accession>
<feature type="domain" description="Reverse transcriptase/retrotransposon-derived protein RNase H-like" evidence="1">
    <location>
        <begin position="367"/>
        <end position="429"/>
    </location>
</feature>
<dbReference type="PANTHER" id="PTHR37984:SF8">
    <property type="entry name" value="CCHC-TYPE DOMAIN-CONTAINING PROTEIN"/>
    <property type="match status" value="1"/>
</dbReference>
<evidence type="ECO:0000259" key="1">
    <source>
        <dbReference type="Pfam" id="PF17919"/>
    </source>
</evidence>
<name>A0ABQ9HL05_9NEOP</name>
<proteinExistence type="predicted"/>
<dbReference type="Gene3D" id="3.10.10.10">
    <property type="entry name" value="HIV Type 1 Reverse Transcriptase, subunit A, domain 1"/>
    <property type="match status" value="1"/>
</dbReference>
<dbReference type="InterPro" id="IPR043128">
    <property type="entry name" value="Rev_trsase/Diguanyl_cyclase"/>
</dbReference>
<dbReference type="Proteomes" id="UP001159363">
    <property type="component" value="Chromosome X"/>
</dbReference>
<dbReference type="InterPro" id="IPR041577">
    <property type="entry name" value="RT_RNaseH_2"/>
</dbReference>
<reference evidence="2 3" key="1">
    <citation type="submission" date="2023-02" db="EMBL/GenBank/DDBJ databases">
        <title>LHISI_Scaffold_Assembly.</title>
        <authorList>
            <person name="Stuart O.P."/>
            <person name="Cleave R."/>
            <person name="Magrath M.J.L."/>
            <person name="Mikheyev A.S."/>
        </authorList>
    </citation>
    <scope>NUCLEOTIDE SEQUENCE [LARGE SCALE GENOMIC DNA]</scope>
    <source>
        <strain evidence="2">Daus_M_001</strain>
        <tissue evidence="2">Leg muscle</tissue>
    </source>
</reference>
<comment type="caution">
    <text evidence="2">The sequence shown here is derived from an EMBL/GenBank/DDBJ whole genome shotgun (WGS) entry which is preliminary data.</text>
</comment>
<dbReference type="CDD" id="cd01647">
    <property type="entry name" value="RT_LTR"/>
    <property type="match status" value="1"/>
</dbReference>
<organism evidence="2 3">
    <name type="scientific">Dryococelus australis</name>
    <dbReference type="NCBI Taxonomy" id="614101"/>
    <lineage>
        <taxon>Eukaryota</taxon>
        <taxon>Metazoa</taxon>
        <taxon>Ecdysozoa</taxon>
        <taxon>Arthropoda</taxon>
        <taxon>Hexapoda</taxon>
        <taxon>Insecta</taxon>
        <taxon>Pterygota</taxon>
        <taxon>Neoptera</taxon>
        <taxon>Polyneoptera</taxon>
        <taxon>Phasmatodea</taxon>
        <taxon>Verophasmatodea</taxon>
        <taxon>Anareolatae</taxon>
        <taxon>Phasmatidae</taxon>
        <taxon>Eurycanthinae</taxon>
        <taxon>Dryococelus</taxon>
    </lineage>
</organism>
<keyword evidence="3" id="KW-1185">Reference proteome</keyword>